<dbReference type="SUPFAM" id="SSF82171">
    <property type="entry name" value="DPP6 N-terminal domain-like"/>
    <property type="match status" value="1"/>
</dbReference>
<dbReference type="InterPro" id="IPR013229">
    <property type="entry name" value="PEGA"/>
</dbReference>
<evidence type="ECO:0000259" key="3">
    <source>
        <dbReference type="Pfam" id="PF08308"/>
    </source>
</evidence>
<organism evidence="4">
    <name type="scientific">uncultured Rubrobacteraceae bacterium</name>
    <dbReference type="NCBI Taxonomy" id="349277"/>
    <lineage>
        <taxon>Bacteria</taxon>
        <taxon>Bacillati</taxon>
        <taxon>Actinomycetota</taxon>
        <taxon>Rubrobacteria</taxon>
        <taxon>Rubrobacterales</taxon>
        <taxon>Rubrobacteraceae</taxon>
        <taxon>environmental samples</taxon>
    </lineage>
</organism>
<evidence type="ECO:0000256" key="2">
    <source>
        <dbReference type="SAM" id="Phobius"/>
    </source>
</evidence>
<protein>
    <recommendedName>
        <fullName evidence="3">PEGA domain-containing protein</fullName>
    </recommendedName>
</protein>
<feature type="transmembrane region" description="Helical" evidence="2">
    <location>
        <begin position="34"/>
        <end position="57"/>
    </location>
</feature>
<feature type="region of interest" description="Disordered" evidence="1">
    <location>
        <begin position="1"/>
        <end position="24"/>
    </location>
</feature>
<keyword evidence="2" id="KW-0472">Membrane</keyword>
<dbReference type="InterPro" id="IPR011042">
    <property type="entry name" value="6-blade_b-propeller_TolB-like"/>
</dbReference>
<proteinExistence type="predicted"/>
<dbReference type="Gene3D" id="2.120.10.30">
    <property type="entry name" value="TolB, C-terminal domain"/>
    <property type="match status" value="1"/>
</dbReference>
<evidence type="ECO:0000256" key="1">
    <source>
        <dbReference type="SAM" id="MobiDB-lite"/>
    </source>
</evidence>
<feature type="domain" description="PEGA" evidence="3">
    <location>
        <begin position="72"/>
        <end position="135"/>
    </location>
</feature>
<dbReference type="InterPro" id="IPR011659">
    <property type="entry name" value="WD40"/>
</dbReference>
<dbReference type="Pfam" id="PF07676">
    <property type="entry name" value="PD40"/>
    <property type="match status" value="1"/>
</dbReference>
<evidence type="ECO:0000313" key="4">
    <source>
        <dbReference type="EMBL" id="CAA9465220.1"/>
    </source>
</evidence>
<keyword evidence="2" id="KW-0812">Transmembrane</keyword>
<keyword evidence="2" id="KW-1133">Transmembrane helix</keyword>
<dbReference type="Pfam" id="PF08308">
    <property type="entry name" value="PEGA"/>
    <property type="match status" value="1"/>
</dbReference>
<sequence length="500" mass="53584">MLRFRKSSGADHRQPVRPKQPAMRHAAVGRRVPWYAWAAGGCLAVLAVTALSTVYLLRHENDSAVPPADAGLLHVVTDPPGAEVSVDGERRGSTPIELMLRPGRHSLRVDRDGYQPAVADVNLPARGDFEVSRRLWRDQPLVTPLHPPLPGLRIELAQPLSDGRVAMVLSEPSGLREAWVTSPGGRPSKLEGMHSRSAVLSVSHDGRSVAYLGPERQEETDALDAGRDYTELWVAHAGGEARRLGRLKQGEGEFADISWSPDGRHLLAIIRIGGGLDTPYIRVLSLPVEGDPGRELAVLPVDVVPDSYLWSPDGTGVAFLVSGGQGASLCVVRVDGSLFKYLGDAGGDIWTTAELSSPPLSWTPDNRGVYYALPSIVAADGEPTHTVLYNDLDGGDSRVIARVDADQPVLSDDGRLLGVSVTDDGRAMLRGLDGPGAAEFASRLPLLPSEGLGFRWDAAGARAIVSTAGDPFATAISATYWILRWTEAVRQDPTPTHEGE</sequence>
<dbReference type="EMBL" id="CADCVK010000029">
    <property type="protein sequence ID" value="CAA9465220.1"/>
    <property type="molecule type" value="Genomic_DNA"/>
</dbReference>
<dbReference type="AlphaFoldDB" id="A0A6J4R604"/>
<name>A0A6J4R604_9ACTN</name>
<reference evidence="4" key="1">
    <citation type="submission" date="2020-02" db="EMBL/GenBank/DDBJ databases">
        <authorList>
            <person name="Meier V. D."/>
        </authorList>
    </citation>
    <scope>NUCLEOTIDE SEQUENCE</scope>
    <source>
        <strain evidence="4">AVDCRST_MAG12</strain>
    </source>
</reference>
<gene>
    <name evidence="4" type="ORF">AVDCRST_MAG12-240</name>
</gene>
<accession>A0A6J4R604</accession>